<evidence type="ECO:0000313" key="1">
    <source>
        <dbReference type="EMBL" id="ORW16062.1"/>
    </source>
</evidence>
<proteinExistence type="predicted"/>
<comment type="caution">
    <text evidence="1">The sequence shown here is derived from an EMBL/GenBank/DDBJ whole genome shotgun (WGS) entry which is preliminary data.</text>
</comment>
<name>A0A1X1YY98_9MYCO</name>
<accession>A0A1X1YY98</accession>
<reference evidence="1 2" key="1">
    <citation type="submission" date="2016-01" db="EMBL/GenBank/DDBJ databases">
        <title>The new phylogeny of the genus Mycobacterium.</title>
        <authorList>
            <person name="Tarcisio F."/>
            <person name="Conor M."/>
            <person name="Antonella G."/>
            <person name="Elisabetta G."/>
            <person name="Giulia F.S."/>
            <person name="Sara T."/>
            <person name="Anna F."/>
            <person name="Clotilde B."/>
            <person name="Roberto B."/>
            <person name="Veronica D.S."/>
            <person name="Fabio R."/>
            <person name="Monica P."/>
            <person name="Olivier J."/>
            <person name="Enrico T."/>
            <person name="Nicola S."/>
        </authorList>
    </citation>
    <scope>NUCLEOTIDE SEQUENCE [LARGE SCALE GENOMIC DNA]</scope>
    <source>
        <strain evidence="1 2">DSM 44803</strain>
    </source>
</reference>
<dbReference type="Proteomes" id="UP000193781">
    <property type="component" value="Unassembled WGS sequence"/>
</dbReference>
<dbReference type="EMBL" id="LQPH01000164">
    <property type="protein sequence ID" value="ORW16062.1"/>
    <property type="molecule type" value="Genomic_DNA"/>
</dbReference>
<organism evidence="1 2">
    <name type="scientific">Mycobacterium nebraskense</name>
    <dbReference type="NCBI Taxonomy" id="244292"/>
    <lineage>
        <taxon>Bacteria</taxon>
        <taxon>Bacillati</taxon>
        <taxon>Actinomycetota</taxon>
        <taxon>Actinomycetes</taxon>
        <taxon>Mycobacteriales</taxon>
        <taxon>Mycobacteriaceae</taxon>
        <taxon>Mycobacterium</taxon>
    </lineage>
</organism>
<keyword evidence="2" id="KW-1185">Reference proteome</keyword>
<gene>
    <name evidence="1" type="ORF">AWC17_15050</name>
</gene>
<sequence>MPAPDDDIDRVNWSIRLVGDEVTQWDELLYRLRRETRRRTLTKADIMRALVELAANDEATRQALIDAL</sequence>
<protein>
    <submittedName>
        <fullName evidence="1">Uncharacterized protein</fullName>
    </submittedName>
</protein>
<dbReference type="AlphaFoldDB" id="A0A1X1YY98"/>
<dbReference type="RefSeq" id="WP_141224767.1">
    <property type="nucleotide sequence ID" value="NZ_JACKSS010000021.1"/>
</dbReference>
<evidence type="ECO:0000313" key="2">
    <source>
        <dbReference type="Proteomes" id="UP000193781"/>
    </source>
</evidence>